<gene>
    <name evidence="13" type="ORF">KTH89_09605</name>
    <name evidence="14" type="ORF">KTH89_09740</name>
</gene>
<dbReference type="EMBL" id="JAHQCW010000013">
    <property type="protein sequence ID" value="MBU9736819.1"/>
    <property type="molecule type" value="Genomic_DNA"/>
</dbReference>
<dbReference type="SMART" id="SM00342">
    <property type="entry name" value="HTH_ARAC"/>
    <property type="match status" value="1"/>
</dbReference>
<evidence type="ECO:0000313" key="14">
    <source>
        <dbReference type="EMBL" id="MBU9736819.1"/>
    </source>
</evidence>
<comment type="subcellular location">
    <subcellularLocation>
        <location evidence="1">Cytoplasm</location>
    </subcellularLocation>
</comment>
<evidence type="ECO:0000256" key="3">
    <source>
        <dbReference type="ARBA" id="ARBA00022490"/>
    </source>
</evidence>
<dbReference type="Gene3D" id="1.10.10.60">
    <property type="entry name" value="Homeodomain-like"/>
    <property type="match status" value="2"/>
</dbReference>
<dbReference type="InterPro" id="IPR051552">
    <property type="entry name" value="HptR"/>
</dbReference>
<keyword evidence="5" id="KW-0902">Two-component regulatory system</keyword>
<evidence type="ECO:0000259" key="12">
    <source>
        <dbReference type="PROSITE" id="PS50110"/>
    </source>
</evidence>
<dbReference type="PROSITE" id="PS01124">
    <property type="entry name" value="HTH_ARAC_FAMILY_2"/>
    <property type="match status" value="1"/>
</dbReference>
<dbReference type="Pfam" id="PF00072">
    <property type="entry name" value="Response_reg"/>
    <property type="match status" value="1"/>
</dbReference>
<evidence type="ECO:0000256" key="9">
    <source>
        <dbReference type="ARBA" id="ARBA00024867"/>
    </source>
</evidence>
<evidence type="ECO:0000256" key="1">
    <source>
        <dbReference type="ARBA" id="ARBA00004496"/>
    </source>
</evidence>
<dbReference type="GO" id="GO:0000160">
    <property type="term" value="P:phosphorelay signal transduction system"/>
    <property type="evidence" value="ECO:0007669"/>
    <property type="project" value="UniProtKB-KW"/>
</dbReference>
<name>A0A949NET8_9FIRM</name>
<feature type="modified residue" description="4-aspartylphosphate" evidence="10">
    <location>
        <position position="54"/>
    </location>
</feature>
<evidence type="ECO:0000256" key="6">
    <source>
        <dbReference type="ARBA" id="ARBA00023015"/>
    </source>
</evidence>
<evidence type="ECO:0000256" key="5">
    <source>
        <dbReference type="ARBA" id="ARBA00023012"/>
    </source>
</evidence>
<dbReference type="PROSITE" id="PS50110">
    <property type="entry name" value="RESPONSE_REGULATORY"/>
    <property type="match status" value="1"/>
</dbReference>
<dbReference type="InterPro" id="IPR018060">
    <property type="entry name" value="HTH_AraC"/>
</dbReference>
<dbReference type="GO" id="GO:0043565">
    <property type="term" value="F:sequence-specific DNA binding"/>
    <property type="evidence" value="ECO:0007669"/>
    <property type="project" value="InterPro"/>
</dbReference>
<evidence type="ECO:0000259" key="11">
    <source>
        <dbReference type="PROSITE" id="PS01124"/>
    </source>
</evidence>
<keyword evidence="3" id="KW-0963">Cytoplasm</keyword>
<dbReference type="SUPFAM" id="SSF46689">
    <property type="entry name" value="Homeodomain-like"/>
    <property type="match status" value="2"/>
</dbReference>
<dbReference type="PANTHER" id="PTHR42713">
    <property type="entry name" value="HISTIDINE KINASE-RELATED"/>
    <property type="match status" value="1"/>
</dbReference>
<accession>A0A949NET8</accession>
<dbReference type="EMBL" id="JAHQCW010000013">
    <property type="protein sequence ID" value="MBU9736792.1"/>
    <property type="molecule type" value="Genomic_DNA"/>
</dbReference>
<comment type="caution">
    <text evidence="14">The sequence shown here is derived from an EMBL/GenBank/DDBJ whole genome shotgun (WGS) entry which is preliminary data.</text>
</comment>
<evidence type="ECO:0000256" key="7">
    <source>
        <dbReference type="ARBA" id="ARBA00023125"/>
    </source>
</evidence>
<evidence type="ECO:0000256" key="4">
    <source>
        <dbReference type="ARBA" id="ARBA00022553"/>
    </source>
</evidence>
<dbReference type="Gene3D" id="3.40.50.2300">
    <property type="match status" value="1"/>
</dbReference>
<keyword evidence="8" id="KW-0804">Transcription</keyword>
<evidence type="ECO:0000256" key="10">
    <source>
        <dbReference type="PROSITE-ProRule" id="PRU00169"/>
    </source>
</evidence>
<dbReference type="InterPro" id="IPR001789">
    <property type="entry name" value="Sig_transdc_resp-reg_receiver"/>
</dbReference>
<dbReference type="GO" id="GO:0005737">
    <property type="term" value="C:cytoplasm"/>
    <property type="evidence" value="ECO:0007669"/>
    <property type="project" value="UniProtKB-SubCell"/>
</dbReference>
<dbReference type="CDD" id="cd17536">
    <property type="entry name" value="REC_YesN-like"/>
    <property type="match status" value="1"/>
</dbReference>
<protein>
    <recommendedName>
        <fullName evidence="2">Stage 0 sporulation protein A homolog</fullName>
    </recommendedName>
</protein>
<dbReference type="SMART" id="SM00448">
    <property type="entry name" value="REC"/>
    <property type="match status" value="1"/>
</dbReference>
<reference evidence="14" key="1">
    <citation type="submission" date="2021-06" db="EMBL/GenBank/DDBJ databases">
        <title>Description of novel taxa of the family Lachnospiraceae.</title>
        <authorList>
            <person name="Chaplin A.V."/>
            <person name="Sokolova S.R."/>
            <person name="Pikina A.P."/>
            <person name="Korzhanova M."/>
            <person name="Belova V."/>
            <person name="Korostin D."/>
            <person name="Efimov B.A."/>
        </authorList>
    </citation>
    <scope>NUCLEOTIDE SEQUENCE</scope>
    <source>
        <strain evidence="14">ASD5720</strain>
    </source>
</reference>
<evidence type="ECO:0000256" key="8">
    <source>
        <dbReference type="ARBA" id="ARBA00023163"/>
    </source>
</evidence>
<dbReference type="Proteomes" id="UP000712157">
    <property type="component" value="Unassembled WGS sequence"/>
</dbReference>
<keyword evidence="4 10" id="KW-0597">Phosphoprotein</keyword>
<dbReference type="InterPro" id="IPR009057">
    <property type="entry name" value="Homeodomain-like_sf"/>
</dbReference>
<evidence type="ECO:0000313" key="13">
    <source>
        <dbReference type="EMBL" id="MBU9736792.1"/>
    </source>
</evidence>
<sequence length="518" mass="59623">MKALIVDDEKMIRIGIQKVIRWEEIGIEQVFTAASGKEAYEIVEEEKPEIMVTDINMAEMSGLDLIELVKSIVPEMRIIVLTGYDRFEYARQCLRLSVQEFLLKPIDEEVLTQTLKKQVQYLEELKEAEGETNVSRARAAAKQYELEKKLSDYLHGKITGQEIFTEEFYREYPYDSGQSMQAVIIRPPQFVHHLQEEEEYISQSIRNICIGFIDAQGKGITLADHDGRTVILYFVQNGAPEALKDIKKLTEILKDEYNVTLKAVMGSVVNGFRNITVSYNDACLLLEKNKNDFHEIVQNRNLQKRDKLFKEVFSEMKAAMCANVGNADCVMKIYERFKQALESYSVPGEDVSMCCYELASSVYFVYLSDSKSSADDRLPSFMKILMNAGREEACEMTEIFLQNLLQGDEEKEAHQVVTKAKRYIKEHLAEEISVSSLASALYLTPNYFSRLFKRVTGEGCNEYIVQERIEKAKLLLKTTNLRTNRIAAMIGYRDTNYFSLAFKKKTGMSPTKFREQYR</sequence>
<dbReference type="PANTHER" id="PTHR42713:SF3">
    <property type="entry name" value="TRANSCRIPTIONAL REGULATORY PROTEIN HPTR"/>
    <property type="match status" value="1"/>
</dbReference>
<evidence type="ECO:0000256" key="2">
    <source>
        <dbReference type="ARBA" id="ARBA00018672"/>
    </source>
</evidence>
<dbReference type="SUPFAM" id="SSF52172">
    <property type="entry name" value="CheY-like"/>
    <property type="match status" value="1"/>
</dbReference>
<dbReference type="AlphaFoldDB" id="A0A949NET8"/>
<feature type="domain" description="HTH araC/xylS-type" evidence="11">
    <location>
        <begin position="418"/>
        <end position="516"/>
    </location>
</feature>
<keyword evidence="6" id="KW-0805">Transcription regulation</keyword>
<organism evidence="14 15">
    <name type="scientific">Diplocloster agilis</name>
    <dbReference type="NCBI Taxonomy" id="2850323"/>
    <lineage>
        <taxon>Bacteria</taxon>
        <taxon>Bacillati</taxon>
        <taxon>Bacillota</taxon>
        <taxon>Clostridia</taxon>
        <taxon>Lachnospirales</taxon>
        <taxon>Lachnospiraceae</taxon>
        <taxon>Diplocloster</taxon>
    </lineage>
</organism>
<dbReference type="RefSeq" id="WP_238721477.1">
    <property type="nucleotide sequence ID" value="NZ_JAHQCW010000013.1"/>
</dbReference>
<keyword evidence="7" id="KW-0238">DNA-binding</keyword>
<proteinExistence type="predicted"/>
<evidence type="ECO:0000313" key="15">
    <source>
        <dbReference type="Proteomes" id="UP000712157"/>
    </source>
</evidence>
<dbReference type="InterPro" id="IPR011006">
    <property type="entry name" value="CheY-like_superfamily"/>
</dbReference>
<feature type="domain" description="Response regulatory" evidence="12">
    <location>
        <begin position="2"/>
        <end position="119"/>
    </location>
</feature>
<comment type="function">
    <text evidence="9">May play the central regulatory role in sporulation. It may be an element of the effector pathway responsible for the activation of sporulation genes in response to nutritional stress. Spo0A may act in concert with spo0H (a sigma factor) to control the expression of some genes that are critical to the sporulation process.</text>
</comment>
<dbReference type="GO" id="GO:0003700">
    <property type="term" value="F:DNA-binding transcription factor activity"/>
    <property type="evidence" value="ECO:0007669"/>
    <property type="project" value="InterPro"/>
</dbReference>
<keyword evidence="15" id="KW-1185">Reference proteome</keyword>
<dbReference type="Pfam" id="PF12833">
    <property type="entry name" value="HTH_18"/>
    <property type="match status" value="1"/>
</dbReference>